<dbReference type="AlphaFoldDB" id="A0AA41XGH1"/>
<comment type="caution">
    <text evidence="1">The sequence shown here is derived from an EMBL/GenBank/DDBJ whole genome shotgun (WGS) entry which is preliminary data.</text>
</comment>
<organism evidence="1 2">
    <name type="scientific">Herbiconiux oxytropis</name>
    <dbReference type="NCBI Taxonomy" id="2970915"/>
    <lineage>
        <taxon>Bacteria</taxon>
        <taxon>Bacillati</taxon>
        <taxon>Actinomycetota</taxon>
        <taxon>Actinomycetes</taxon>
        <taxon>Micrococcales</taxon>
        <taxon>Microbacteriaceae</taxon>
        <taxon>Herbiconiux</taxon>
    </lineage>
</organism>
<reference evidence="1" key="1">
    <citation type="submission" date="2022-08" db="EMBL/GenBank/DDBJ databases">
        <authorList>
            <person name="Deng Y."/>
            <person name="Han X.-F."/>
            <person name="Zhang Y.-Q."/>
        </authorList>
    </citation>
    <scope>NUCLEOTIDE SEQUENCE</scope>
    <source>
        <strain evidence="1">CPCC 203407</strain>
    </source>
</reference>
<accession>A0AA41XGH1</accession>
<dbReference type="EMBL" id="JANLCK010000014">
    <property type="protein sequence ID" value="MCS5727764.1"/>
    <property type="molecule type" value="Genomic_DNA"/>
</dbReference>
<gene>
    <name evidence="1" type="ORF">N1028_17855</name>
</gene>
<proteinExistence type="predicted"/>
<keyword evidence="2" id="KW-1185">Reference proteome</keyword>
<dbReference type="RefSeq" id="WP_259530802.1">
    <property type="nucleotide sequence ID" value="NZ_JANLCK010000014.1"/>
</dbReference>
<evidence type="ECO:0000313" key="2">
    <source>
        <dbReference type="Proteomes" id="UP001165587"/>
    </source>
</evidence>
<evidence type="ECO:0000313" key="1">
    <source>
        <dbReference type="EMBL" id="MCS5727764.1"/>
    </source>
</evidence>
<name>A0AA41XGH1_9MICO</name>
<dbReference type="Proteomes" id="UP001165587">
    <property type="component" value="Unassembled WGS sequence"/>
</dbReference>
<protein>
    <submittedName>
        <fullName evidence="1">Uncharacterized protein</fullName>
    </submittedName>
</protein>
<sequence length="171" mass="17996">MPAATEPVLIAATAEPPSVERRIVGADDPGIAEQLYDIDNALSARFFDSLVQAEWRKEAVPHAQVVLRGPVDEAALQLLDAAPLQVEVVIVTDGPTWDESNAVLLSLIDRLRADDTTGPIGGHYDEVEGVYSVSYVAPGPIDPDALAGLTGGATVELWYGGSEVPPDSGPQ</sequence>